<dbReference type="InterPro" id="IPR045073">
    <property type="entry name" value="Omega/Tau-like"/>
</dbReference>
<keyword evidence="3" id="KW-1185">Reference proteome</keyword>
<dbReference type="InterPro" id="IPR010987">
    <property type="entry name" value="Glutathione-S-Trfase_C-like"/>
</dbReference>
<dbReference type="Proteomes" id="UP000826271">
    <property type="component" value="Unassembled WGS sequence"/>
</dbReference>
<dbReference type="SUPFAM" id="SSF47616">
    <property type="entry name" value="GST C-terminal domain-like"/>
    <property type="match status" value="1"/>
</dbReference>
<accession>A0AAV6XWT3</accession>
<dbReference type="InterPro" id="IPR045074">
    <property type="entry name" value="GST_C_Tau"/>
</dbReference>
<dbReference type="Pfam" id="PF00043">
    <property type="entry name" value="GST_C"/>
    <property type="match status" value="1"/>
</dbReference>
<sequence length="125" mass="14413">MITPSQSLTFFKFFLTSEENKEETAKQVLETLKIIEDEALADKKFFGGSKIGLVDLSFGCLTHWFESMQQVVGLQILEPNTLPRLYQWTLDFKNHTVIKANLPDTKALLEHTKRNKEKLKLPKNT</sequence>
<proteinExistence type="predicted"/>
<dbReference type="InterPro" id="IPR036282">
    <property type="entry name" value="Glutathione-S-Trfase_C_sf"/>
</dbReference>
<gene>
    <name evidence="2" type="ORF">BUALT_Bualt04G0131700</name>
</gene>
<reference evidence="2" key="1">
    <citation type="submission" date="2019-10" db="EMBL/GenBank/DDBJ databases">
        <authorList>
            <person name="Zhang R."/>
            <person name="Pan Y."/>
            <person name="Wang J."/>
            <person name="Ma R."/>
            <person name="Yu S."/>
        </authorList>
    </citation>
    <scope>NUCLEOTIDE SEQUENCE</scope>
    <source>
        <strain evidence="2">LA-IB0</strain>
        <tissue evidence="2">Leaf</tissue>
    </source>
</reference>
<dbReference type="GO" id="GO:0004364">
    <property type="term" value="F:glutathione transferase activity"/>
    <property type="evidence" value="ECO:0007669"/>
    <property type="project" value="InterPro"/>
</dbReference>
<dbReference type="AlphaFoldDB" id="A0AAV6XWT3"/>
<name>A0AAV6XWT3_9LAMI</name>
<dbReference type="PROSITE" id="PS50405">
    <property type="entry name" value="GST_CTER"/>
    <property type="match status" value="1"/>
</dbReference>
<dbReference type="EMBL" id="WHWC01000004">
    <property type="protein sequence ID" value="KAG8384572.1"/>
    <property type="molecule type" value="Genomic_DNA"/>
</dbReference>
<evidence type="ECO:0000313" key="2">
    <source>
        <dbReference type="EMBL" id="KAG8384572.1"/>
    </source>
</evidence>
<evidence type="ECO:0000259" key="1">
    <source>
        <dbReference type="PROSITE" id="PS50405"/>
    </source>
</evidence>
<dbReference type="GO" id="GO:0005737">
    <property type="term" value="C:cytoplasm"/>
    <property type="evidence" value="ECO:0007669"/>
    <property type="project" value="TreeGrafter"/>
</dbReference>
<comment type="caution">
    <text evidence="2">The sequence shown here is derived from an EMBL/GenBank/DDBJ whole genome shotgun (WGS) entry which is preliminary data.</text>
</comment>
<dbReference type="CDD" id="cd03185">
    <property type="entry name" value="GST_C_Tau"/>
    <property type="match status" value="1"/>
</dbReference>
<dbReference type="Gene3D" id="1.20.1050.10">
    <property type="match status" value="1"/>
</dbReference>
<dbReference type="InterPro" id="IPR004046">
    <property type="entry name" value="GST_C"/>
</dbReference>
<dbReference type="GO" id="GO:0006749">
    <property type="term" value="P:glutathione metabolic process"/>
    <property type="evidence" value="ECO:0007669"/>
    <property type="project" value="InterPro"/>
</dbReference>
<dbReference type="PANTHER" id="PTHR11260:SF765">
    <property type="entry name" value="GLUTATHIONE TRANSFERASE"/>
    <property type="match status" value="1"/>
</dbReference>
<feature type="domain" description="GST C-terminal" evidence="1">
    <location>
        <begin position="1"/>
        <end position="119"/>
    </location>
</feature>
<dbReference type="PANTHER" id="PTHR11260">
    <property type="entry name" value="GLUTATHIONE S-TRANSFERASE, GST, SUPERFAMILY, GST DOMAIN CONTAINING"/>
    <property type="match status" value="1"/>
</dbReference>
<evidence type="ECO:0000313" key="3">
    <source>
        <dbReference type="Proteomes" id="UP000826271"/>
    </source>
</evidence>
<organism evidence="2 3">
    <name type="scientific">Buddleja alternifolia</name>
    <dbReference type="NCBI Taxonomy" id="168488"/>
    <lineage>
        <taxon>Eukaryota</taxon>
        <taxon>Viridiplantae</taxon>
        <taxon>Streptophyta</taxon>
        <taxon>Embryophyta</taxon>
        <taxon>Tracheophyta</taxon>
        <taxon>Spermatophyta</taxon>
        <taxon>Magnoliopsida</taxon>
        <taxon>eudicotyledons</taxon>
        <taxon>Gunneridae</taxon>
        <taxon>Pentapetalae</taxon>
        <taxon>asterids</taxon>
        <taxon>lamiids</taxon>
        <taxon>Lamiales</taxon>
        <taxon>Scrophulariaceae</taxon>
        <taxon>Buddlejeae</taxon>
        <taxon>Buddleja</taxon>
    </lineage>
</organism>
<protein>
    <recommendedName>
        <fullName evidence="1">GST C-terminal domain-containing protein</fullName>
    </recommendedName>
</protein>